<organism evidence="1 2">
    <name type="scientific">Paracidovorax wautersii</name>
    <dbReference type="NCBI Taxonomy" id="1177982"/>
    <lineage>
        <taxon>Bacteria</taxon>
        <taxon>Pseudomonadati</taxon>
        <taxon>Pseudomonadota</taxon>
        <taxon>Betaproteobacteria</taxon>
        <taxon>Burkholderiales</taxon>
        <taxon>Comamonadaceae</taxon>
        <taxon>Paracidovorax</taxon>
    </lineage>
</organism>
<evidence type="ECO:0000313" key="1">
    <source>
        <dbReference type="EMBL" id="SFF35131.1"/>
    </source>
</evidence>
<evidence type="ECO:0000313" key="2">
    <source>
        <dbReference type="Proteomes" id="UP000199119"/>
    </source>
</evidence>
<keyword evidence="2" id="KW-1185">Reference proteome</keyword>
<name>A0A1I2I3P4_9BURK</name>
<feature type="non-terminal residue" evidence="1">
    <location>
        <position position="1"/>
    </location>
</feature>
<dbReference type="Proteomes" id="UP000199119">
    <property type="component" value="Unassembled WGS sequence"/>
</dbReference>
<proteinExistence type="predicted"/>
<dbReference type="AlphaFoldDB" id="A0A1I2I3P4"/>
<dbReference type="RefSeq" id="WP_175518609.1">
    <property type="nucleotide sequence ID" value="NZ_FONX01000051.1"/>
</dbReference>
<dbReference type="EMBL" id="FONX01000051">
    <property type="protein sequence ID" value="SFF35131.1"/>
    <property type="molecule type" value="Genomic_DNA"/>
</dbReference>
<protein>
    <submittedName>
        <fullName evidence="1">Uncharacterized protein</fullName>
    </submittedName>
</protein>
<accession>A0A1I2I3P4</accession>
<sequence>ISNAQIRHAAHALPFSWLHALAPPLSPGSPGEGKDTPLIAQLLALQILQALALGVRPRGGFQGLWGLFALAHQVALHNALRVPALTHLALPPDPHAALATAAAGAAHSHLSLSWQQFSQIALPDRQQGPRPPLDNP</sequence>
<reference evidence="2" key="1">
    <citation type="submission" date="2016-10" db="EMBL/GenBank/DDBJ databases">
        <authorList>
            <person name="Varghese N."/>
            <person name="Submissions S."/>
        </authorList>
    </citation>
    <scope>NUCLEOTIDE SEQUENCE [LARGE SCALE GENOMIC DNA]</scope>
    <source>
        <strain evidence="2">DSM 27981</strain>
    </source>
</reference>
<gene>
    <name evidence="1" type="ORF">SAMN04489711_1512</name>
</gene>